<keyword evidence="5 8" id="KW-0175">Coiled coil</keyword>
<name>A0A444WQT0_ARAHY</name>
<evidence type="ECO:0000256" key="8">
    <source>
        <dbReference type="SAM" id="Coils"/>
    </source>
</evidence>
<sequence>MRFLFWFLPIQKYRLLLPFSAFSYSVSSLFKQNKVAISDLGLGHIQGSKILLRSNFLFLRKWLRLVSDWLNFRALGSQNLSLSTKVSDHFPGWRNQMFGGSVMHPLFELEGQGVPTKQAQAISAGITEVLEEVQESLMERTEMIQESSESKIKAEVQRSQMQLQREIEKLRNDMEKSNSELRLARLAIHRDEIVFKAQILTAQRVIGEYCLGTIFTGHGRLMTLLACVHL</sequence>
<proteinExistence type="predicted"/>
<keyword evidence="3" id="KW-0812">Transmembrane</keyword>
<gene>
    <name evidence="9" type="ORF">Ahy_Scaffold1g106613</name>
</gene>
<evidence type="ECO:0000256" key="3">
    <source>
        <dbReference type="ARBA" id="ARBA00022692"/>
    </source>
</evidence>
<reference evidence="9 10" key="1">
    <citation type="submission" date="2019-01" db="EMBL/GenBank/DDBJ databases">
        <title>Sequencing of cultivated peanut Arachis hypogaea provides insights into genome evolution and oil improvement.</title>
        <authorList>
            <person name="Chen X."/>
        </authorList>
    </citation>
    <scope>NUCLEOTIDE SEQUENCE [LARGE SCALE GENOMIC DNA]</scope>
    <source>
        <strain evidence="10">cv. Fuhuasheng</strain>
        <tissue evidence="9">Leaves</tissue>
    </source>
</reference>
<evidence type="ECO:0000256" key="6">
    <source>
        <dbReference type="ARBA" id="ARBA00023128"/>
    </source>
</evidence>
<evidence type="ECO:0000256" key="5">
    <source>
        <dbReference type="ARBA" id="ARBA00023054"/>
    </source>
</evidence>
<dbReference type="GO" id="GO:0005739">
    <property type="term" value="C:mitochondrion"/>
    <property type="evidence" value="ECO:0007669"/>
    <property type="project" value="UniProtKB-SubCell"/>
</dbReference>
<evidence type="ECO:0000256" key="4">
    <source>
        <dbReference type="ARBA" id="ARBA00022989"/>
    </source>
</evidence>
<dbReference type="PANTHER" id="PTHR14360">
    <property type="entry name" value="PROTEIN FMP32, MITOCHONDRIAL"/>
    <property type="match status" value="1"/>
</dbReference>
<dbReference type="AlphaFoldDB" id="A0A444WQT0"/>
<dbReference type="Gene3D" id="1.20.5.340">
    <property type="match status" value="1"/>
</dbReference>
<evidence type="ECO:0000313" key="9">
    <source>
        <dbReference type="EMBL" id="RYQ79774.1"/>
    </source>
</evidence>
<keyword evidence="4" id="KW-1133">Transmembrane helix</keyword>
<accession>A0A444WQT0</accession>
<organism evidence="9 10">
    <name type="scientific">Arachis hypogaea</name>
    <name type="common">Peanut</name>
    <dbReference type="NCBI Taxonomy" id="3818"/>
    <lineage>
        <taxon>Eukaryota</taxon>
        <taxon>Viridiplantae</taxon>
        <taxon>Streptophyta</taxon>
        <taxon>Embryophyta</taxon>
        <taxon>Tracheophyta</taxon>
        <taxon>Spermatophyta</taxon>
        <taxon>Magnoliopsida</taxon>
        <taxon>eudicotyledons</taxon>
        <taxon>Gunneridae</taxon>
        <taxon>Pentapetalae</taxon>
        <taxon>rosids</taxon>
        <taxon>fabids</taxon>
        <taxon>Fabales</taxon>
        <taxon>Fabaceae</taxon>
        <taxon>Papilionoideae</taxon>
        <taxon>50 kb inversion clade</taxon>
        <taxon>dalbergioids sensu lato</taxon>
        <taxon>Dalbergieae</taxon>
        <taxon>Pterocarpus clade</taxon>
        <taxon>Arachis</taxon>
    </lineage>
</organism>
<evidence type="ECO:0000256" key="1">
    <source>
        <dbReference type="ARBA" id="ARBA00004173"/>
    </source>
</evidence>
<dbReference type="STRING" id="3818.A0A444WQT0"/>
<feature type="coiled-coil region" evidence="8">
    <location>
        <begin position="153"/>
        <end position="187"/>
    </location>
</feature>
<keyword evidence="10" id="KW-1185">Reference proteome</keyword>
<keyword evidence="7" id="KW-0472">Membrane</keyword>
<protein>
    <submittedName>
        <fullName evidence="9">Uncharacterized protein</fullName>
    </submittedName>
</protein>
<dbReference type="GO" id="GO:0016020">
    <property type="term" value="C:membrane"/>
    <property type="evidence" value="ECO:0007669"/>
    <property type="project" value="UniProtKB-SubCell"/>
</dbReference>
<dbReference type="Proteomes" id="UP000289738">
    <property type="component" value="Unassembled WGS sequence"/>
</dbReference>
<dbReference type="PANTHER" id="PTHR14360:SF1">
    <property type="entry name" value="PROTEIN FMP32, MITOCHONDRIAL"/>
    <property type="match status" value="1"/>
</dbReference>
<dbReference type="InterPro" id="IPR024461">
    <property type="entry name" value="CCDC90-like"/>
</dbReference>
<evidence type="ECO:0000256" key="7">
    <source>
        <dbReference type="ARBA" id="ARBA00023136"/>
    </source>
</evidence>
<comment type="caution">
    <text evidence="9">The sequence shown here is derived from an EMBL/GenBank/DDBJ whole genome shotgun (WGS) entry which is preliminary data.</text>
</comment>
<evidence type="ECO:0000256" key="2">
    <source>
        <dbReference type="ARBA" id="ARBA00004370"/>
    </source>
</evidence>
<dbReference type="EMBL" id="SDMP01000021">
    <property type="protein sequence ID" value="RYQ79774.1"/>
    <property type="molecule type" value="Genomic_DNA"/>
</dbReference>
<keyword evidence="6" id="KW-0496">Mitochondrion</keyword>
<evidence type="ECO:0000313" key="10">
    <source>
        <dbReference type="Proteomes" id="UP000289738"/>
    </source>
</evidence>
<comment type="subcellular location">
    <subcellularLocation>
        <location evidence="2">Membrane</location>
    </subcellularLocation>
    <subcellularLocation>
        <location evidence="1">Mitochondrion</location>
    </subcellularLocation>
</comment>